<keyword evidence="1" id="KW-1133">Transmembrane helix</keyword>
<keyword evidence="1" id="KW-0472">Membrane</keyword>
<protein>
    <submittedName>
        <fullName evidence="2">Uncharacterized protein</fullName>
    </submittedName>
</protein>
<dbReference type="OrthoDB" id="9180768at2"/>
<evidence type="ECO:0000313" key="2">
    <source>
        <dbReference type="EMBL" id="KZB63135.1"/>
    </source>
</evidence>
<dbReference type="AlphaFoldDB" id="A0A154L3L0"/>
<gene>
    <name evidence="2" type="ORF">AUP42_01715</name>
</gene>
<feature type="transmembrane region" description="Helical" evidence="1">
    <location>
        <begin position="7"/>
        <end position="26"/>
    </location>
</feature>
<proteinExistence type="predicted"/>
<dbReference type="Proteomes" id="UP000076335">
    <property type="component" value="Unassembled WGS sequence"/>
</dbReference>
<evidence type="ECO:0000256" key="1">
    <source>
        <dbReference type="SAM" id="Phobius"/>
    </source>
</evidence>
<name>A0A154L3L0_9PROT</name>
<accession>A0A154L3L0</accession>
<keyword evidence="1" id="KW-0812">Transmembrane</keyword>
<organism evidence="2 3">
    <name type="scientific">Thalassospira lucentensis</name>
    <dbReference type="NCBI Taxonomy" id="168935"/>
    <lineage>
        <taxon>Bacteria</taxon>
        <taxon>Pseudomonadati</taxon>
        <taxon>Pseudomonadota</taxon>
        <taxon>Alphaproteobacteria</taxon>
        <taxon>Rhodospirillales</taxon>
        <taxon>Thalassospiraceae</taxon>
        <taxon>Thalassospira</taxon>
    </lineage>
</organism>
<reference evidence="2 3" key="1">
    <citation type="submission" date="2015-12" db="EMBL/GenBank/DDBJ databases">
        <title>Genome sequence of Thalassospira lucentensis MCCC 1A02072.</title>
        <authorList>
            <person name="Lu L."/>
            <person name="Lai Q."/>
            <person name="Shao Z."/>
            <person name="Qian P."/>
        </authorList>
    </citation>
    <scope>NUCLEOTIDE SEQUENCE [LARGE SCALE GENOMIC DNA]</scope>
    <source>
        <strain evidence="2 3">MCCC 1A02072</strain>
    </source>
</reference>
<dbReference type="RefSeq" id="WP_062952298.1">
    <property type="nucleotide sequence ID" value="NZ_LPVY01000019.1"/>
</dbReference>
<feature type="transmembrane region" description="Helical" evidence="1">
    <location>
        <begin position="32"/>
        <end position="56"/>
    </location>
</feature>
<dbReference type="EMBL" id="LPVY01000019">
    <property type="protein sequence ID" value="KZB63135.1"/>
    <property type="molecule type" value="Genomic_DNA"/>
</dbReference>
<comment type="caution">
    <text evidence="2">The sequence shown here is derived from an EMBL/GenBank/DDBJ whole genome shotgun (WGS) entry which is preliminary data.</text>
</comment>
<evidence type="ECO:0000313" key="3">
    <source>
        <dbReference type="Proteomes" id="UP000076335"/>
    </source>
</evidence>
<sequence>MLWEKISIFAFGVVFISVLLAVALFLPEPTDFQYTIIRIILALSAAGIAALIPGFIEIKYKNICRAGGAMAVFLIVYFKSPASIVTNVQLSPTDPFKILVVRNSPQLQIDTFTFPISDIEKRSTPKEFFAILSQLPAPSIDLENSKVFRVRDEKLITESTGGPLESNNDGILIVPKAVLQEFESDHLAFTFLFNETHK</sequence>